<proteinExistence type="predicted"/>
<evidence type="ECO:0000313" key="3">
    <source>
        <dbReference type="Proteomes" id="UP000178086"/>
    </source>
</evidence>
<gene>
    <name evidence="2" type="ORF">A2074_04645</name>
</gene>
<feature type="transmembrane region" description="Helical" evidence="1">
    <location>
        <begin position="53"/>
        <end position="78"/>
    </location>
</feature>
<comment type="caution">
    <text evidence="2">The sequence shown here is derived from an EMBL/GenBank/DDBJ whole genome shotgun (WGS) entry which is preliminary data.</text>
</comment>
<name>A0A1F2UIE3_9ACTN</name>
<keyword evidence="1" id="KW-0472">Membrane</keyword>
<dbReference type="EMBL" id="MELI01000085">
    <property type="protein sequence ID" value="OFW32782.1"/>
    <property type="molecule type" value="Genomic_DNA"/>
</dbReference>
<feature type="transmembrane region" description="Helical" evidence="1">
    <location>
        <begin position="98"/>
        <end position="126"/>
    </location>
</feature>
<evidence type="ECO:0008006" key="4">
    <source>
        <dbReference type="Google" id="ProtNLM"/>
    </source>
</evidence>
<feature type="transmembrane region" description="Helical" evidence="1">
    <location>
        <begin position="232"/>
        <end position="258"/>
    </location>
</feature>
<protein>
    <recommendedName>
        <fullName evidence="4">DUF4386 family protein</fullName>
    </recommendedName>
</protein>
<evidence type="ECO:0000256" key="1">
    <source>
        <dbReference type="SAM" id="Phobius"/>
    </source>
</evidence>
<evidence type="ECO:0000313" key="2">
    <source>
        <dbReference type="EMBL" id="OFW32782.1"/>
    </source>
</evidence>
<feature type="transmembrane region" description="Helical" evidence="1">
    <location>
        <begin position="133"/>
        <end position="151"/>
    </location>
</feature>
<dbReference type="Proteomes" id="UP000178086">
    <property type="component" value="Unassembled WGS sequence"/>
</dbReference>
<keyword evidence="1" id="KW-0812">Transmembrane</keyword>
<sequence>MESGVRDHPASNIEYKLGHISMKINNKAGQSPKTKPDNGSVSENMVDQSQKTFYKLGGVIAFVLAAITLTQFVAFMVAPPPLNGTALDWFTFFEKNRLFGLLGFELLMVVYVLLSSLLALSLFFALRKVNQSFMAIFLTLSFIGAVSFIAARPVFEMLSLSNQYAAATTDAQRAALLAAGEGMIAAFHGTSFHISYVLGSISGLILSHVMLKSDIFTKKTAYLRIASSIFDFGIYVPAIGIFISIFSVFFLLAFNILVGRRLLQLSR</sequence>
<dbReference type="AlphaFoldDB" id="A0A1F2UIE3"/>
<reference evidence="2 3" key="1">
    <citation type="journal article" date="2016" name="Nat. Commun.">
        <title>Thousands of microbial genomes shed light on interconnected biogeochemical processes in an aquifer system.</title>
        <authorList>
            <person name="Anantharaman K."/>
            <person name="Brown C.T."/>
            <person name="Hug L.A."/>
            <person name="Sharon I."/>
            <person name="Castelle C.J."/>
            <person name="Probst A.J."/>
            <person name="Thomas B.C."/>
            <person name="Singh A."/>
            <person name="Wilkins M.J."/>
            <person name="Karaoz U."/>
            <person name="Brodie E.L."/>
            <person name="Williams K.H."/>
            <person name="Hubbard S.S."/>
            <person name="Banfield J.F."/>
        </authorList>
    </citation>
    <scope>NUCLEOTIDE SEQUENCE [LARGE SCALE GENOMIC DNA]</scope>
</reference>
<organism evidence="2 3">
    <name type="scientific">Candidatus Aquicultor primus</name>
    <dbReference type="NCBI Taxonomy" id="1797195"/>
    <lineage>
        <taxon>Bacteria</taxon>
        <taxon>Bacillati</taxon>
        <taxon>Actinomycetota</taxon>
        <taxon>Candidatus Aquicultoria</taxon>
        <taxon>Candidatus Aquicultorales</taxon>
        <taxon>Candidatus Aquicultoraceae</taxon>
        <taxon>Candidatus Aquicultor</taxon>
    </lineage>
</organism>
<feature type="transmembrane region" description="Helical" evidence="1">
    <location>
        <begin position="193"/>
        <end position="211"/>
    </location>
</feature>
<keyword evidence="1" id="KW-1133">Transmembrane helix</keyword>
<accession>A0A1F2UIE3</accession>